<dbReference type="EMBL" id="CAADFU010000155">
    <property type="protein sequence ID" value="VFK49050.1"/>
    <property type="molecule type" value="Genomic_DNA"/>
</dbReference>
<dbReference type="AlphaFoldDB" id="A0A450Z5F4"/>
<reference evidence="2" key="1">
    <citation type="submission" date="2019-02" db="EMBL/GenBank/DDBJ databases">
        <authorList>
            <person name="Gruber-Vodicka R. H."/>
            <person name="Seah K. B. B."/>
        </authorList>
    </citation>
    <scope>NUCLEOTIDE SEQUENCE</scope>
    <source>
        <strain evidence="2">BECK_S1320</strain>
        <strain evidence="1">BECK_S1321</strain>
    </source>
</reference>
<organism evidence="2">
    <name type="scientific">Candidatus Kentrum sp. SD</name>
    <dbReference type="NCBI Taxonomy" id="2126332"/>
    <lineage>
        <taxon>Bacteria</taxon>
        <taxon>Pseudomonadati</taxon>
        <taxon>Pseudomonadota</taxon>
        <taxon>Gammaproteobacteria</taxon>
        <taxon>Candidatus Kentrum</taxon>
    </lineage>
</organism>
<proteinExistence type="predicted"/>
<sequence>MVNSVIFRREAISFIPFYTCGLHFFIPFPHKCTNNFDIAILNPDKPIYMKILSYEIRPFLCNRTLRVHIDFLVPFHTQRTSIALA</sequence>
<protein>
    <submittedName>
        <fullName evidence="2">Uncharacterized protein</fullName>
    </submittedName>
</protein>
<dbReference type="EMBL" id="CAADFR010000150">
    <property type="protein sequence ID" value="VFK43558.1"/>
    <property type="molecule type" value="Genomic_DNA"/>
</dbReference>
<gene>
    <name evidence="2" type="ORF">BECKSD772E_GA0070983_11558</name>
    <name evidence="1" type="ORF">BECKSD772F_GA0070984_11508</name>
</gene>
<evidence type="ECO:0000313" key="2">
    <source>
        <dbReference type="EMBL" id="VFK49050.1"/>
    </source>
</evidence>
<name>A0A450Z5F4_9GAMM</name>
<evidence type="ECO:0000313" key="1">
    <source>
        <dbReference type="EMBL" id="VFK43558.1"/>
    </source>
</evidence>
<accession>A0A450Z5F4</accession>